<sequence>MGAGGSSSAESPFSEVSKAETNGMAILEDKKGGQFPPSLLEIQTD</sequence>
<organism evidence="2 3">
    <name type="scientific">Leptospira broomii serovar Hurstbridge str. 5399</name>
    <dbReference type="NCBI Taxonomy" id="1049789"/>
    <lineage>
        <taxon>Bacteria</taxon>
        <taxon>Pseudomonadati</taxon>
        <taxon>Spirochaetota</taxon>
        <taxon>Spirochaetia</taxon>
        <taxon>Leptospirales</taxon>
        <taxon>Leptospiraceae</taxon>
        <taxon>Leptospira</taxon>
    </lineage>
</organism>
<comment type="caution">
    <text evidence="2">The sequence shown here is derived from an EMBL/GenBank/DDBJ whole genome shotgun (WGS) entry which is preliminary data.</text>
</comment>
<proteinExistence type="predicted"/>
<feature type="compositionally biased region" description="Low complexity" evidence="1">
    <location>
        <begin position="1"/>
        <end position="16"/>
    </location>
</feature>
<accession>T0GI22</accession>
<gene>
    <name evidence="2" type="ORF">LEP1GSC050_2736</name>
</gene>
<name>T0GI22_9LEPT</name>
<dbReference type="AlphaFoldDB" id="T0GI22"/>
<dbReference type="EMBL" id="AHMO02000008">
    <property type="protein sequence ID" value="EQA45043.1"/>
    <property type="molecule type" value="Genomic_DNA"/>
</dbReference>
<dbReference type="Proteomes" id="UP000015454">
    <property type="component" value="Unassembled WGS sequence"/>
</dbReference>
<evidence type="ECO:0000256" key="1">
    <source>
        <dbReference type="SAM" id="MobiDB-lite"/>
    </source>
</evidence>
<evidence type="ECO:0000313" key="3">
    <source>
        <dbReference type="Proteomes" id="UP000015454"/>
    </source>
</evidence>
<evidence type="ECO:0000313" key="2">
    <source>
        <dbReference type="EMBL" id="EQA45043.1"/>
    </source>
</evidence>
<reference evidence="2" key="1">
    <citation type="submission" date="2013-05" db="EMBL/GenBank/DDBJ databases">
        <authorList>
            <person name="Harkins D.M."/>
            <person name="Durkin A.S."/>
            <person name="Brinkac L.M."/>
            <person name="Haft D.H."/>
            <person name="Selengut J.D."/>
            <person name="Sanka R."/>
            <person name="DePew J."/>
            <person name="Purushe J."/>
            <person name="Hartskeerl R.A."/>
            <person name="Ahmed A."/>
            <person name="van der Linden H."/>
            <person name="Goris M.G.A."/>
            <person name="Vinetz J.M."/>
            <person name="Sutton G.G."/>
            <person name="Nierman W.C."/>
            <person name="Fouts D.E."/>
        </authorList>
    </citation>
    <scope>NUCLEOTIDE SEQUENCE [LARGE SCALE GENOMIC DNA]</scope>
    <source>
        <strain evidence="2">5399</strain>
    </source>
</reference>
<protein>
    <submittedName>
        <fullName evidence="2">Uncharacterized protein</fullName>
    </submittedName>
</protein>
<feature type="region of interest" description="Disordered" evidence="1">
    <location>
        <begin position="1"/>
        <end position="45"/>
    </location>
</feature>
<keyword evidence="3" id="KW-1185">Reference proteome</keyword>